<proteinExistence type="inferred from homology"/>
<name>A0ABZ0I467_9GAMM</name>
<dbReference type="CDD" id="cd03443">
    <property type="entry name" value="PaaI_thioesterase"/>
    <property type="match status" value="1"/>
</dbReference>
<protein>
    <submittedName>
        <fullName evidence="4">PaaI family thioesterase</fullName>
        <ecNumber evidence="4">3.1.2.-</ecNumber>
    </submittedName>
</protein>
<evidence type="ECO:0000313" key="4">
    <source>
        <dbReference type="EMBL" id="WOJ94312.1"/>
    </source>
</evidence>
<comment type="similarity">
    <text evidence="1">Belongs to the thioesterase PaaI family.</text>
</comment>
<dbReference type="InterPro" id="IPR006683">
    <property type="entry name" value="Thioestr_dom"/>
</dbReference>
<dbReference type="EC" id="3.1.2.-" evidence="4"/>
<dbReference type="SUPFAM" id="SSF54637">
    <property type="entry name" value="Thioesterase/thiol ester dehydrase-isomerase"/>
    <property type="match status" value="1"/>
</dbReference>
<dbReference type="EMBL" id="CP136864">
    <property type="protein sequence ID" value="WOJ94312.1"/>
    <property type="molecule type" value="Genomic_DNA"/>
</dbReference>
<keyword evidence="5" id="KW-1185">Reference proteome</keyword>
<reference evidence="4 5" key="1">
    <citation type="submission" date="2023-10" db="EMBL/GenBank/DDBJ databases">
        <title>Two novel species belonging to the OM43/NOR5 clade.</title>
        <authorList>
            <person name="Park M."/>
        </authorList>
    </citation>
    <scope>NUCLEOTIDE SEQUENCE [LARGE SCALE GENOMIC DNA]</scope>
    <source>
        <strain evidence="4 5">IMCC43200</strain>
    </source>
</reference>
<evidence type="ECO:0000259" key="3">
    <source>
        <dbReference type="Pfam" id="PF03061"/>
    </source>
</evidence>
<dbReference type="Gene3D" id="3.10.129.10">
    <property type="entry name" value="Hotdog Thioesterase"/>
    <property type="match status" value="1"/>
</dbReference>
<accession>A0ABZ0I467</accession>
<dbReference type="InterPro" id="IPR039298">
    <property type="entry name" value="ACOT13"/>
</dbReference>
<dbReference type="RefSeq" id="WP_407348948.1">
    <property type="nucleotide sequence ID" value="NZ_CP136864.1"/>
</dbReference>
<dbReference type="Proteomes" id="UP001626537">
    <property type="component" value="Chromosome"/>
</dbReference>
<feature type="domain" description="Thioesterase" evidence="3">
    <location>
        <begin position="56"/>
        <end position="131"/>
    </location>
</feature>
<dbReference type="InterPro" id="IPR029069">
    <property type="entry name" value="HotDog_dom_sf"/>
</dbReference>
<dbReference type="GO" id="GO:0016787">
    <property type="term" value="F:hydrolase activity"/>
    <property type="evidence" value="ECO:0007669"/>
    <property type="project" value="UniProtKB-KW"/>
</dbReference>
<dbReference type="PANTHER" id="PTHR21660:SF1">
    <property type="entry name" value="ACYL-COENZYME A THIOESTERASE 13"/>
    <property type="match status" value="1"/>
</dbReference>
<dbReference type="InterPro" id="IPR003736">
    <property type="entry name" value="PAAI_dom"/>
</dbReference>
<organism evidence="4 5">
    <name type="scientific">Congregibacter variabilis</name>
    <dbReference type="NCBI Taxonomy" id="3081200"/>
    <lineage>
        <taxon>Bacteria</taxon>
        <taxon>Pseudomonadati</taxon>
        <taxon>Pseudomonadota</taxon>
        <taxon>Gammaproteobacteria</taxon>
        <taxon>Cellvibrionales</taxon>
        <taxon>Halieaceae</taxon>
        <taxon>Congregibacter</taxon>
    </lineage>
</organism>
<keyword evidence="2 4" id="KW-0378">Hydrolase</keyword>
<dbReference type="Pfam" id="PF03061">
    <property type="entry name" value="4HBT"/>
    <property type="match status" value="1"/>
</dbReference>
<evidence type="ECO:0000313" key="5">
    <source>
        <dbReference type="Proteomes" id="UP001626537"/>
    </source>
</evidence>
<gene>
    <name evidence="4" type="ORF">R0135_03910</name>
</gene>
<dbReference type="NCBIfam" id="TIGR00369">
    <property type="entry name" value="unchar_dom_1"/>
    <property type="match status" value="1"/>
</dbReference>
<dbReference type="PANTHER" id="PTHR21660">
    <property type="entry name" value="THIOESTERASE SUPERFAMILY MEMBER-RELATED"/>
    <property type="match status" value="1"/>
</dbReference>
<sequence>MASKINDGTPMDVPEGFERLPEGLGFGDRLQPFYRRFRDDKVSFGLVVQEQHLNLMGIIHGGALMTLADIAAATSIHLLRDQPAPSPTINLSFDFMAPGRPGRWLETRADHVQVKRRFGFCSGAIYDGDNPVLRYSGAFYFPDHGGLGVAPGDAHKLNLLMGDDGAIRE</sequence>
<evidence type="ECO:0000256" key="1">
    <source>
        <dbReference type="ARBA" id="ARBA00008324"/>
    </source>
</evidence>
<evidence type="ECO:0000256" key="2">
    <source>
        <dbReference type="ARBA" id="ARBA00022801"/>
    </source>
</evidence>